<evidence type="ECO:0000256" key="4">
    <source>
        <dbReference type="ARBA" id="ARBA00022833"/>
    </source>
</evidence>
<dbReference type="GO" id="GO:0016787">
    <property type="term" value="F:hydrolase activity"/>
    <property type="evidence" value="ECO:0007669"/>
    <property type="project" value="UniProtKB-KW"/>
</dbReference>
<keyword evidence="2" id="KW-0479">Metal-binding</keyword>
<feature type="domain" description="Metallo-beta-lactamase" evidence="5">
    <location>
        <begin position="25"/>
        <end position="232"/>
    </location>
</feature>
<reference evidence="6 7" key="1">
    <citation type="submission" date="2019-06" db="EMBL/GenBank/DDBJ databases">
        <title>Sequencing the genomes of 1000 actinobacteria strains.</title>
        <authorList>
            <person name="Klenk H.-P."/>
        </authorList>
    </citation>
    <scope>NUCLEOTIDE SEQUENCE [LARGE SCALE GENOMIC DNA]</scope>
    <source>
        <strain evidence="6 7">DSM 4813</strain>
    </source>
</reference>
<protein>
    <submittedName>
        <fullName evidence="6">Glyoxylase-like metal-dependent hydrolase (Beta-lactamase superfamily II)</fullName>
    </submittedName>
</protein>
<evidence type="ECO:0000256" key="2">
    <source>
        <dbReference type="ARBA" id="ARBA00022723"/>
    </source>
</evidence>
<name>A0A542ZV44_RARFA</name>
<dbReference type="Gene3D" id="3.60.15.10">
    <property type="entry name" value="Ribonuclease Z/Hydroxyacylglutathione hydrolase-like"/>
    <property type="match status" value="1"/>
</dbReference>
<dbReference type="InterPro" id="IPR051453">
    <property type="entry name" value="MBL_Glyoxalase_II"/>
</dbReference>
<keyword evidence="3 6" id="KW-0378">Hydrolase</keyword>
<organism evidence="6 7">
    <name type="scientific">Rarobacter faecitabidus</name>
    <dbReference type="NCBI Taxonomy" id="13243"/>
    <lineage>
        <taxon>Bacteria</taxon>
        <taxon>Bacillati</taxon>
        <taxon>Actinomycetota</taxon>
        <taxon>Actinomycetes</taxon>
        <taxon>Micrococcales</taxon>
        <taxon>Rarobacteraceae</taxon>
        <taxon>Rarobacter</taxon>
    </lineage>
</organism>
<evidence type="ECO:0000256" key="1">
    <source>
        <dbReference type="ARBA" id="ARBA00001947"/>
    </source>
</evidence>
<dbReference type="InterPro" id="IPR001279">
    <property type="entry name" value="Metallo-B-lactamas"/>
</dbReference>
<dbReference type="PANTHER" id="PTHR46233">
    <property type="entry name" value="HYDROXYACYLGLUTATHIONE HYDROLASE GLOC"/>
    <property type="match status" value="1"/>
</dbReference>
<dbReference type="SMART" id="SM00849">
    <property type="entry name" value="Lactamase_B"/>
    <property type="match status" value="1"/>
</dbReference>
<dbReference type="EMBL" id="VFOS01000001">
    <property type="protein sequence ID" value="TQL64227.1"/>
    <property type="molecule type" value="Genomic_DNA"/>
</dbReference>
<dbReference type="SUPFAM" id="SSF56281">
    <property type="entry name" value="Metallo-hydrolase/oxidoreductase"/>
    <property type="match status" value="1"/>
</dbReference>
<dbReference type="PANTHER" id="PTHR46233:SF3">
    <property type="entry name" value="HYDROXYACYLGLUTATHIONE HYDROLASE GLOC"/>
    <property type="match status" value="1"/>
</dbReference>
<evidence type="ECO:0000256" key="3">
    <source>
        <dbReference type="ARBA" id="ARBA00022801"/>
    </source>
</evidence>
<sequence>MGLVSDAMSDARYPTHLCLQAPVFATNSIIVETGGSAVIVDAGAGVAAAVLQQIEKTGWTPIAILITHGHVDHTWDAAHLSVALGIPVLVSDADRYQFDDPFGLDPAHPERRDDHGMLVRAFGQHGLHPGDFQVPETLHTLGSDEGREALVRIAGLWEGGFRAIPAPGHTPGATLYEFSGAAMSPLVCTGDVLFRSSIGRTDLPGGDHIVMQATLTRLAAEIPGDALIIPGHGPATTMARELGVNPYLRGISGV</sequence>
<comment type="caution">
    <text evidence="6">The sequence shown here is derived from an EMBL/GenBank/DDBJ whole genome shotgun (WGS) entry which is preliminary data.</text>
</comment>
<evidence type="ECO:0000259" key="5">
    <source>
        <dbReference type="SMART" id="SM00849"/>
    </source>
</evidence>
<evidence type="ECO:0000313" key="7">
    <source>
        <dbReference type="Proteomes" id="UP000315389"/>
    </source>
</evidence>
<evidence type="ECO:0000313" key="6">
    <source>
        <dbReference type="EMBL" id="TQL64227.1"/>
    </source>
</evidence>
<dbReference type="AlphaFoldDB" id="A0A542ZV44"/>
<dbReference type="InterPro" id="IPR036866">
    <property type="entry name" value="RibonucZ/Hydroxyglut_hydro"/>
</dbReference>
<comment type="cofactor">
    <cofactor evidence="1">
        <name>Zn(2+)</name>
        <dbReference type="ChEBI" id="CHEBI:29105"/>
    </cofactor>
</comment>
<dbReference type="GO" id="GO:0046872">
    <property type="term" value="F:metal ion binding"/>
    <property type="evidence" value="ECO:0007669"/>
    <property type="project" value="UniProtKB-KW"/>
</dbReference>
<gene>
    <name evidence="6" type="ORF">FB461_0721</name>
</gene>
<dbReference type="OrthoDB" id="2971563at2"/>
<keyword evidence="4" id="KW-0862">Zinc</keyword>
<keyword evidence="7" id="KW-1185">Reference proteome</keyword>
<dbReference type="Proteomes" id="UP000315389">
    <property type="component" value="Unassembled WGS sequence"/>
</dbReference>
<dbReference type="CDD" id="cd06262">
    <property type="entry name" value="metallo-hydrolase-like_MBL-fold"/>
    <property type="match status" value="1"/>
</dbReference>
<proteinExistence type="predicted"/>
<dbReference type="Pfam" id="PF00753">
    <property type="entry name" value="Lactamase_B"/>
    <property type="match status" value="1"/>
</dbReference>
<accession>A0A542ZV44</accession>